<dbReference type="AlphaFoldDB" id="A0AAV3Q5B0"/>
<gene>
    <name evidence="1" type="ORF">LIER_15409</name>
</gene>
<dbReference type="EMBL" id="BAABME010003329">
    <property type="protein sequence ID" value="GAA0158357.1"/>
    <property type="molecule type" value="Genomic_DNA"/>
</dbReference>
<comment type="caution">
    <text evidence="1">The sequence shown here is derived from an EMBL/GenBank/DDBJ whole genome shotgun (WGS) entry which is preliminary data.</text>
</comment>
<evidence type="ECO:0000313" key="1">
    <source>
        <dbReference type="EMBL" id="GAA0158357.1"/>
    </source>
</evidence>
<dbReference type="Proteomes" id="UP001454036">
    <property type="component" value="Unassembled WGS sequence"/>
</dbReference>
<sequence length="81" mass="8860">MVKLGELAGRILKKPSLCNSCNLEEIAKEIDQGVKVPYCPSGLKIEDSNKLVYSPEEVKLFGILSEVSAGPVRKRPKFEAA</sequence>
<proteinExistence type="predicted"/>
<organism evidence="1 2">
    <name type="scientific">Lithospermum erythrorhizon</name>
    <name type="common">Purple gromwell</name>
    <name type="synonym">Lithospermum officinale var. erythrorhizon</name>
    <dbReference type="NCBI Taxonomy" id="34254"/>
    <lineage>
        <taxon>Eukaryota</taxon>
        <taxon>Viridiplantae</taxon>
        <taxon>Streptophyta</taxon>
        <taxon>Embryophyta</taxon>
        <taxon>Tracheophyta</taxon>
        <taxon>Spermatophyta</taxon>
        <taxon>Magnoliopsida</taxon>
        <taxon>eudicotyledons</taxon>
        <taxon>Gunneridae</taxon>
        <taxon>Pentapetalae</taxon>
        <taxon>asterids</taxon>
        <taxon>lamiids</taxon>
        <taxon>Boraginales</taxon>
        <taxon>Boraginaceae</taxon>
        <taxon>Boraginoideae</taxon>
        <taxon>Lithospermeae</taxon>
        <taxon>Lithospermum</taxon>
    </lineage>
</organism>
<protein>
    <submittedName>
        <fullName evidence="1">Uncharacterized protein</fullName>
    </submittedName>
</protein>
<reference evidence="1 2" key="1">
    <citation type="submission" date="2024-01" db="EMBL/GenBank/DDBJ databases">
        <title>The complete chloroplast genome sequence of Lithospermum erythrorhizon: insights into the phylogenetic relationship among Boraginaceae species and the maternal lineages of purple gromwells.</title>
        <authorList>
            <person name="Okada T."/>
            <person name="Watanabe K."/>
        </authorList>
    </citation>
    <scope>NUCLEOTIDE SEQUENCE [LARGE SCALE GENOMIC DNA]</scope>
</reference>
<evidence type="ECO:0000313" key="2">
    <source>
        <dbReference type="Proteomes" id="UP001454036"/>
    </source>
</evidence>
<accession>A0AAV3Q5B0</accession>
<keyword evidence="2" id="KW-1185">Reference proteome</keyword>
<name>A0AAV3Q5B0_LITER</name>